<accession>G2YIQ5</accession>
<sequence length="39" mass="4553">MQLSGANRNGEHKVEVWKNPPPTEQQMHQLDRLQRRDAG</sequence>
<proteinExistence type="predicted"/>
<dbReference type="HOGENOM" id="CLU_3319965_0_0_1"/>
<feature type="compositionally biased region" description="Basic and acidic residues" evidence="1">
    <location>
        <begin position="29"/>
        <end position="39"/>
    </location>
</feature>
<dbReference type="Proteomes" id="UP000008177">
    <property type="component" value="Unplaced contigs"/>
</dbReference>
<organism evidence="2 3">
    <name type="scientific">Botryotinia fuckeliana (strain T4)</name>
    <name type="common">Noble rot fungus</name>
    <name type="synonym">Botrytis cinerea</name>
    <dbReference type="NCBI Taxonomy" id="999810"/>
    <lineage>
        <taxon>Eukaryota</taxon>
        <taxon>Fungi</taxon>
        <taxon>Dikarya</taxon>
        <taxon>Ascomycota</taxon>
        <taxon>Pezizomycotina</taxon>
        <taxon>Leotiomycetes</taxon>
        <taxon>Helotiales</taxon>
        <taxon>Sclerotiniaceae</taxon>
        <taxon>Botrytis</taxon>
    </lineage>
</organism>
<feature type="region of interest" description="Disordered" evidence="1">
    <location>
        <begin position="1"/>
        <end position="39"/>
    </location>
</feature>
<dbReference type="EMBL" id="FQ790337">
    <property type="protein sequence ID" value="CCD51592.1"/>
    <property type="molecule type" value="Genomic_DNA"/>
</dbReference>
<protein>
    <submittedName>
        <fullName evidence="2">Uncharacterized protein</fullName>
    </submittedName>
</protein>
<evidence type="ECO:0000313" key="2">
    <source>
        <dbReference type="EMBL" id="CCD51592.1"/>
    </source>
</evidence>
<gene>
    <name evidence="2" type="ORF">BofuT4_uP018980.1</name>
</gene>
<reference evidence="3" key="1">
    <citation type="journal article" date="2011" name="PLoS Genet.">
        <title>Genomic analysis of the necrotrophic fungal pathogens Sclerotinia sclerotiorum and Botrytis cinerea.</title>
        <authorList>
            <person name="Amselem J."/>
            <person name="Cuomo C.A."/>
            <person name="van Kan J.A."/>
            <person name="Viaud M."/>
            <person name="Benito E.P."/>
            <person name="Couloux A."/>
            <person name="Coutinho P.M."/>
            <person name="de Vries R.P."/>
            <person name="Dyer P.S."/>
            <person name="Fillinger S."/>
            <person name="Fournier E."/>
            <person name="Gout L."/>
            <person name="Hahn M."/>
            <person name="Kohn L."/>
            <person name="Lapalu N."/>
            <person name="Plummer K.M."/>
            <person name="Pradier J.M."/>
            <person name="Quevillon E."/>
            <person name="Sharon A."/>
            <person name="Simon A."/>
            <person name="ten Have A."/>
            <person name="Tudzynski B."/>
            <person name="Tudzynski P."/>
            <person name="Wincker P."/>
            <person name="Andrew M."/>
            <person name="Anthouard V."/>
            <person name="Beever R.E."/>
            <person name="Beffa R."/>
            <person name="Benoit I."/>
            <person name="Bouzid O."/>
            <person name="Brault B."/>
            <person name="Chen Z."/>
            <person name="Choquer M."/>
            <person name="Collemare J."/>
            <person name="Cotton P."/>
            <person name="Danchin E.G."/>
            <person name="Da Silva C."/>
            <person name="Gautier A."/>
            <person name="Giraud C."/>
            <person name="Giraud T."/>
            <person name="Gonzalez C."/>
            <person name="Grossetete S."/>
            <person name="Guldener U."/>
            <person name="Henrissat B."/>
            <person name="Howlett B.J."/>
            <person name="Kodira C."/>
            <person name="Kretschmer M."/>
            <person name="Lappartient A."/>
            <person name="Leroch M."/>
            <person name="Levis C."/>
            <person name="Mauceli E."/>
            <person name="Neuveglise C."/>
            <person name="Oeser B."/>
            <person name="Pearson M."/>
            <person name="Poulain J."/>
            <person name="Poussereau N."/>
            <person name="Quesneville H."/>
            <person name="Rascle C."/>
            <person name="Schumacher J."/>
            <person name="Segurens B."/>
            <person name="Sexton A."/>
            <person name="Silva E."/>
            <person name="Sirven C."/>
            <person name="Soanes D.M."/>
            <person name="Talbot N.J."/>
            <person name="Templeton M."/>
            <person name="Yandava C."/>
            <person name="Yarden O."/>
            <person name="Zeng Q."/>
            <person name="Rollins J.A."/>
            <person name="Lebrun M.H."/>
            <person name="Dickman M."/>
        </authorList>
    </citation>
    <scope>NUCLEOTIDE SEQUENCE [LARGE SCALE GENOMIC DNA]</scope>
    <source>
        <strain evidence="3">T4</strain>
    </source>
</reference>
<dbReference type="AlphaFoldDB" id="G2YIQ5"/>
<name>G2YIQ5_BOTF4</name>
<evidence type="ECO:0000256" key="1">
    <source>
        <dbReference type="SAM" id="MobiDB-lite"/>
    </source>
</evidence>
<dbReference type="InParanoid" id="G2YIQ5"/>
<evidence type="ECO:0000313" key="3">
    <source>
        <dbReference type="Proteomes" id="UP000008177"/>
    </source>
</evidence>